<dbReference type="PANTHER" id="PTHR39087">
    <property type="entry name" value="UPF0104 MEMBRANE PROTEIN MJ1595"/>
    <property type="match status" value="1"/>
</dbReference>
<feature type="transmembrane region" description="Helical" evidence="6">
    <location>
        <begin position="125"/>
        <end position="142"/>
    </location>
</feature>
<reference evidence="7 8" key="1">
    <citation type="journal article" date="2015" name="Genome Announc.">
        <title>Complete Genome of Geobacter pickeringii G13T, a Metal-Reducing Isolate from Sedimentary Kaolin Deposits.</title>
        <authorList>
            <person name="Badalamenti J.P."/>
            <person name="Bond D.R."/>
        </authorList>
    </citation>
    <scope>NUCLEOTIDE SEQUENCE [LARGE SCALE GENOMIC DNA]</scope>
    <source>
        <strain evidence="7 8">G13</strain>
    </source>
</reference>
<dbReference type="NCBIfam" id="TIGR00374">
    <property type="entry name" value="flippase-like domain"/>
    <property type="match status" value="1"/>
</dbReference>
<proteinExistence type="predicted"/>
<keyword evidence="8" id="KW-1185">Reference proteome</keyword>
<dbReference type="AlphaFoldDB" id="A0A0B5BFW3"/>
<dbReference type="EMBL" id="CP009788">
    <property type="protein sequence ID" value="AJE03410.1"/>
    <property type="molecule type" value="Genomic_DNA"/>
</dbReference>
<dbReference type="Proteomes" id="UP000057609">
    <property type="component" value="Chromosome"/>
</dbReference>
<feature type="transmembrane region" description="Helical" evidence="6">
    <location>
        <begin position="222"/>
        <end position="240"/>
    </location>
</feature>
<dbReference type="PANTHER" id="PTHR39087:SF2">
    <property type="entry name" value="UPF0104 MEMBRANE PROTEIN MJ1595"/>
    <property type="match status" value="1"/>
</dbReference>
<protein>
    <submittedName>
        <fullName evidence="7">Membrane protein</fullName>
    </submittedName>
</protein>
<dbReference type="KEGG" id="gpi:GPICK_08625"/>
<feature type="transmembrane region" description="Helical" evidence="6">
    <location>
        <begin position="42"/>
        <end position="61"/>
    </location>
</feature>
<dbReference type="HOGENOM" id="CLU_048072_3_1_7"/>
<evidence type="ECO:0000256" key="6">
    <source>
        <dbReference type="SAM" id="Phobius"/>
    </source>
</evidence>
<feature type="transmembrane region" description="Helical" evidence="6">
    <location>
        <begin position="73"/>
        <end position="92"/>
    </location>
</feature>
<sequence>MKGTLRDARFWLGLAVSAALLVVLFRHVDGRHLLAALRRVDARYLSLAVFATFLGYFFRAVRWKYLVAPLKKAAFGNLFSATLIGYMANNLLPARLGEFVRAYSLAEREQIEGSAVFATLVLDRLLDGFTVLLLLLIALFGVRFPVGSEAAQRGLVMGGWITLAVYLVAIAVLLLLKRNTTGTLRFLELCLRPFPRRFAERVIPLVGAFIGGIRLSKHPRDLWALCWTSLVTWGIATVTVDLGLRAFGISLPLTASVFILVLLVFAVMVPASPGFIGTYHAACTFGLLAFGVEREMALSVAIVVHAVNFFPVIVAGLFCIWRGKVPLKTLRSNSST</sequence>
<feature type="transmembrane region" description="Helical" evidence="6">
    <location>
        <begin position="298"/>
        <end position="321"/>
    </location>
</feature>
<evidence type="ECO:0000256" key="4">
    <source>
        <dbReference type="ARBA" id="ARBA00022989"/>
    </source>
</evidence>
<evidence type="ECO:0000313" key="8">
    <source>
        <dbReference type="Proteomes" id="UP000057609"/>
    </source>
</evidence>
<keyword evidence="5 6" id="KW-0472">Membrane</keyword>
<evidence type="ECO:0000256" key="2">
    <source>
        <dbReference type="ARBA" id="ARBA00022475"/>
    </source>
</evidence>
<dbReference type="InterPro" id="IPR022791">
    <property type="entry name" value="L-PG_synthase/AglD"/>
</dbReference>
<evidence type="ECO:0000256" key="1">
    <source>
        <dbReference type="ARBA" id="ARBA00004651"/>
    </source>
</evidence>
<dbReference type="STRING" id="345632.GPICK_08625"/>
<keyword evidence="2" id="KW-1003">Cell membrane</keyword>
<evidence type="ECO:0000256" key="3">
    <source>
        <dbReference type="ARBA" id="ARBA00022692"/>
    </source>
</evidence>
<accession>A0A0B5BFW3</accession>
<dbReference type="OrthoDB" id="9786506at2"/>
<dbReference type="RefSeq" id="WP_039742260.1">
    <property type="nucleotide sequence ID" value="NZ_CP009788.1"/>
</dbReference>
<gene>
    <name evidence="7" type="ORF">GPICK_08625</name>
</gene>
<keyword evidence="3 6" id="KW-0812">Transmembrane</keyword>
<organism evidence="7 8">
    <name type="scientific">Geobacter pickeringii</name>
    <dbReference type="NCBI Taxonomy" id="345632"/>
    <lineage>
        <taxon>Bacteria</taxon>
        <taxon>Pseudomonadati</taxon>
        <taxon>Thermodesulfobacteriota</taxon>
        <taxon>Desulfuromonadia</taxon>
        <taxon>Geobacterales</taxon>
        <taxon>Geobacteraceae</taxon>
        <taxon>Geobacter</taxon>
    </lineage>
</organism>
<keyword evidence="4 6" id="KW-1133">Transmembrane helix</keyword>
<evidence type="ECO:0000313" key="7">
    <source>
        <dbReference type="EMBL" id="AJE03410.1"/>
    </source>
</evidence>
<feature type="transmembrane region" description="Helical" evidence="6">
    <location>
        <begin position="154"/>
        <end position="176"/>
    </location>
</feature>
<comment type="subcellular location">
    <subcellularLocation>
        <location evidence="1">Cell membrane</location>
        <topology evidence="1">Multi-pass membrane protein</topology>
    </subcellularLocation>
</comment>
<name>A0A0B5BFW3_9BACT</name>
<evidence type="ECO:0000256" key="5">
    <source>
        <dbReference type="ARBA" id="ARBA00023136"/>
    </source>
</evidence>
<dbReference type="GO" id="GO:0005886">
    <property type="term" value="C:plasma membrane"/>
    <property type="evidence" value="ECO:0007669"/>
    <property type="project" value="UniProtKB-SubCell"/>
</dbReference>
<dbReference type="Pfam" id="PF03706">
    <property type="entry name" value="LPG_synthase_TM"/>
    <property type="match status" value="1"/>
</dbReference>